<evidence type="ECO:0000313" key="2">
    <source>
        <dbReference type="Proteomes" id="UP001589692"/>
    </source>
</evidence>
<proteinExistence type="predicted"/>
<keyword evidence="2" id="KW-1185">Reference proteome</keyword>
<protein>
    <submittedName>
        <fullName evidence="1">DUF2806 domain-containing protein</fullName>
    </submittedName>
</protein>
<dbReference type="Pfam" id="PF10987">
    <property type="entry name" value="DUF2806"/>
    <property type="match status" value="1"/>
</dbReference>
<name>A0ABV6ATQ7_9HYPH</name>
<comment type="caution">
    <text evidence="1">The sequence shown here is derived from an EMBL/GenBank/DDBJ whole genome shotgun (WGS) entry which is preliminary data.</text>
</comment>
<dbReference type="InterPro" id="IPR021254">
    <property type="entry name" value="DUF2806"/>
</dbReference>
<dbReference type="RefSeq" id="WP_377265499.1">
    <property type="nucleotide sequence ID" value="NZ_JBHMAA010000036.1"/>
</dbReference>
<dbReference type="EMBL" id="JBHMAA010000036">
    <property type="protein sequence ID" value="MFB9952705.1"/>
    <property type="molecule type" value="Genomic_DNA"/>
</dbReference>
<dbReference type="Proteomes" id="UP001589692">
    <property type="component" value="Unassembled WGS sequence"/>
</dbReference>
<organism evidence="1 2">
    <name type="scientific">Rhizobium puerariae</name>
    <dbReference type="NCBI Taxonomy" id="1585791"/>
    <lineage>
        <taxon>Bacteria</taxon>
        <taxon>Pseudomonadati</taxon>
        <taxon>Pseudomonadota</taxon>
        <taxon>Alphaproteobacteria</taxon>
        <taxon>Hyphomicrobiales</taxon>
        <taxon>Rhizobiaceae</taxon>
        <taxon>Rhizobium/Agrobacterium group</taxon>
        <taxon>Rhizobium</taxon>
    </lineage>
</organism>
<reference evidence="1 2" key="1">
    <citation type="submission" date="2024-09" db="EMBL/GenBank/DDBJ databases">
        <authorList>
            <person name="Sun Q."/>
            <person name="Mori K."/>
        </authorList>
    </citation>
    <scope>NUCLEOTIDE SEQUENCE [LARGE SCALE GENOMIC DNA]</scope>
    <source>
        <strain evidence="1 2">TBRC 4938</strain>
    </source>
</reference>
<evidence type="ECO:0000313" key="1">
    <source>
        <dbReference type="EMBL" id="MFB9952705.1"/>
    </source>
</evidence>
<gene>
    <name evidence="1" type="ORF">ACFFP0_27990</name>
</gene>
<accession>A0ABV6ATQ7</accession>
<sequence length="338" mass="37128">MTPEGNNLPDVNSTSGLDIFGLGGVAKYLAGPIVQGIGRVLKPLAHRLDNAAQIANWNAWDEALKVKGYEAKVVDLTLGERAEVRMVAEAITRQDNREAIAIEAINHGKTLTADPSIGQLPLPDADWIERFWRLAENVSQPNMREFWGVVLARRSTGKAAFSARALEFLSTLSGDEARKLERIAQFSVIHYVDEGVSDHAVMNHLSDHTDRLDSERKKELEAFNKRLHEFIGNIDTPLFGSLGIYIESGWAHSILQKPKGGKICFTVAGTSFEAVVPPGHVDEHGFYYIGGSTGLAPLGRELIGMIAPEPDERYFDLLSEGFKIKGIELQRVAASSRS</sequence>